<feature type="transmembrane region" description="Helical" evidence="6">
    <location>
        <begin position="34"/>
        <end position="55"/>
    </location>
</feature>
<keyword evidence="3 6" id="KW-0812">Transmembrane</keyword>
<name>A0ABR4ZZG7_9BACL</name>
<evidence type="ECO:0000313" key="10">
    <source>
        <dbReference type="Proteomes" id="UP000054526"/>
    </source>
</evidence>
<keyword evidence="5 6" id="KW-0472">Membrane</keyword>
<reference evidence="9 10" key="1">
    <citation type="submission" date="2014-12" db="EMBL/GenBank/DDBJ databases">
        <title>Draft genome sequence of Cohnella kolymensis strain B-2846.</title>
        <authorList>
            <person name="Karlyshev A.V."/>
            <person name="Kudryashova E.B."/>
        </authorList>
    </citation>
    <scope>NUCLEOTIDE SEQUENCE [LARGE SCALE GENOMIC DNA]</scope>
    <source>
        <strain evidence="9 10">VKM B-2846</strain>
    </source>
</reference>
<dbReference type="EMBL" id="JXAL01000034">
    <property type="protein sequence ID" value="KIL34198.1"/>
    <property type="molecule type" value="Genomic_DNA"/>
</dbReference>
<dbReference type="PANTHER" id="PTHR40060:SF1">
    <property type="entry name" value="UPF0316 PROTEIN YEBE"/>
    <property type="match status" value="1"/>
</dbReference>
<feature type="domain" description="DUF5698" evidence="8">
    <location>
        <begin position="22"/>
        <end position="78"/>
    </location>
</feature>
<gene>
    <name evidence="9" type="ORF">SD71_21290</name>
</gene>
<evidence type="ECO:0000256" key="3">
    <source>
        <dbReference type="ARBA" id="ARBA00022692"/>
    </source>
</evidence>
<dbReference type="RefSeq" id="WP_041067863.1">
    <property type="nucleotide sequence ID" value="NZ_JXAL01000034.1"/>
</dbReference>
<keyword evidence="4 6" id="KW-1133">Transmembrane helix</keyword>
<protein>
    <recommendedName>
        <fullName evidence="6">UPF0316 protein SD71_21290</fullName>
    </recommendedName>
</protein>
<evidence type="ECO:0000259" key="8">
    <source>
        <dbReference type="Pfam" id="PF18955"/>
    </source>
</evidence>
<dbReference type="Proteomes" id="UP000054526">
    <property type="component" value="Unassembled WGS sequence"/>
</dbReference>
<evidence type="ECO:0000256" key="1">
    <source>
        <dbReference type="ARBA" id="ARBA00004651"/>
    </source>
</evidence>
<evidence type="ECO:0000256" key="6">
    <source>
        <dbReference type="HAMAP-Rule" id="MF_01515"/>
    </source>
</evidence>
<sequence>MISLSVIVAIISINVVYVSIFTLRLILMIKGKKGLASVLAMLEVFVYLMGLTLVLQNVNNPYNMAAYCLGFGMGVYLGSWIEEYLALGYLVVQVIVDYLQLQLADDLRKRGYGVTSWPADGKDGKRLVLQVLVKRKNEKRLMETLKTLSPQAFVISHEPKNFKGGFWIKLTDGMRRG</sequence>
<dbReference type="PANTHER" id="PTHR40060">
    <property type="entry name" value="UPF0316 PROTEIN YEBE"/>
    <property type="match status" value="1"/>
</dbReference>
<dbReference type="CDD" id="cd16381">
    <property type="entry name" value="YitT_C_like_1"/>
    <property type="match status" value="1"/>
</dbReference>
<comment type="similarity">
    <text evidence="6">Belongs to the UPF0316 family.</text>
</comment>
<evidence type="ECO:0000256" key="5">
    <source>
        <dbReference type="ARBA" id="ARBA00023136"/>
    </source>
</evidence>
<comment type="caution">
    <text evidence="9">The sequence shown here is derived from an EMBL/GenBank/DDBJ whole genome shotgun (WGS) entry which is preliminary data.</text>
</comment>
<dbReference type="NCBIfam" id="NF003194">
    <property type="entry name" value="PRK04164.1-5"/>
    <property type="match status" value="1"/>
</dbReference>
<feature type="transmembrane region" description="Helical" evidence="6">
    <location>
        <begin position="6"/>
        <end position="27"/>
    </location>
</feature>
<dbReference type="InterPro" id="IPR044035">
    <property type="entry name" value="DUF5698"/>
</dbReference>
<proteinExistence type="inferred from homology"/>
<evidence type="ECO:0000256" key="2">
    <source>
        <dbReference type="ARBA" id="ARBA00022475"/>
    </source>
</evidence>
<dbReference type="InterPro" id="IPR019264">
    <property type="entry name" value="DUF2179"/>
</dbReference>
<dbReference type="InterPro" id="IPR022930">
    <property type="entry name" value="UPF0316"/>
</dbReference>
<dbReference type="HAMAP" id="MF_01515">
    <property type="entry name" value="UPF0316"/>
    <property type="match status" value="1"/>
</dbReference>
<evidence type="ECO:0000256" key="4">
    <source>
        <dbReference type="ARBA" id="ARBA00022989"/>
    </source>
</evidence>
<keyword evidence="2 6" id="KW-1003">Cell membrane</keyword>
<feature type="domain" description="DUF2179" evidence="7">
    <location>
        <begin position="112"/>
        <end position="164"/>
    </location>
</feature>
<keyword evidence="10" id="KW-1185">Reference proteome</keyword>
<dbReference type="Pfam" id="PF18955">
    <property type="entry name" value="DUF5698"/>
    <property type="match status" value="1"/>
</dbReference>
<evidence type="ECO:0000313" key="9">
    <source>
        <dbReference type="EMBL" id="KIL34198.1"/>
    </source>
</evidence>
<accession>A0ABR4ZZG7</accession>
<comment type="subcellular location">
    <subcellularLocation>
        <location evidence="1 6">Cell membrane</location>
        <topology evidence="1 6">Multi-pass membrane protein</topology>
    </subcellularLocation>
</comment>
<dbReference type="Pfam" id="PF10035">
    <property type="entry name" value="DUF2179"/>
    <property type="match status" value="1"/>
</dbReference>
<organism evidence="9 10">
    <name type="scientific">Cohnella kolymensis</name>
    <dbReference type="NCBI Taxonomy" id="1590652"/>
    <lineage>
        <taxon>Bacteria</taxon>
        <taxon>Bacillati</taxon>
        <taxon>Bacillota</taxon>
        <taxon>Bacilli</taxon>
        <taxon>Bacillales</taxon>
        <taxon>Paenibacillaceae</taxon>
        <taxon>Cohnella</taxon>
    </lineage>
</organism>
<evidence type="ECO:0000259" key="7">
    <source>
        <dbReference type="Pfam" id="PF10035"/>
    </source>
</evidence>